<name>A0A0F9N5S2_9ZZZZ</name>
<reference evidence="1" key="1">
    <citation type="journal article" date="2015" name="Nature">
        <title>Complex archaea that bridge the gap between prokaryotes and eukaryotes.</title>
        <authorList>
            <person name="Spang A."/>
            <person name="Saw J.H."/>
            <person name="Jorgensen S.L."/>
            <person name="Zaremba-Niedzwiedzka K."/>
            <person name="Martijn J."/>
            <person name="Lind A.E."/>
            <person name="van Eijk R."/>
            <person name="Schleper C."/>
            <person name="Guy L."/>
            <person name="Ettema T.J."/>
        </authorList>
    </citation>
    <scope>NUCLEOTIDE SEQUENCE</scope>
</reference>
<sequence>MGHLSGAFEELDHVRPLWWVKAKNRAKVAA</sequence>
<dbReference type="AlphaFoldDB" id="A0A0F9N5S2"/>
<dbReference type="EMBL" id="LAZR01007613">
    <property type="protein sequence ID" value="KKM84115.1"/>
    <property type="molecule type" value="Genomic_DNA"/>
</dbReference>
<feature type="non-terminal residue" evidence="1">
    <location>
        <position position="30"/>
    </location>
</feature>
<evidence type="ECO:0000313" key="1">
    <source>
        <dbReference type="EMBL" id="KKM84115.1"/>
    </source>
</evidence>
<proteinExistence type="predicted"/>
<accession>A0A0F9N5S2</accession>
<organism evidence="1">
    <name type="scientific">marine sediment metagenome</name>
    <dbReference type="NCBI Taxonomy" id="412755"/>
    <lineage>
        <taxon>unclassified sequences</taxon>
        <taxon>metagenomes</taxon>
        <taxon>ecological metagenomes</taxon>
    </lineage>
</organism>
<protein>
    <submittedName>
        <fullName evidence="1">Uncharacterized protein</fullName>
    </submittedName>
</protein>
<gene>
    <name evidence="1" type="ORF">LCGC14_1302370</name>
</gene>
<comment type="caution">
    <text evidence="1">The sequence shown here is derived from an EMBL/GenBank/DDBJ whole genome shotgun (WGS) entry which is preliminary data.</text>
</comment>